<dbReference type="EMBL" id="JARAWP010000011">
    <property type="protein sequence ID" value="MDX3020006.1"/>
    <property type="molecule type" value="Genomic_DNA"/>
</dbReference>
<name>A0ABU4LW67_9ACTN</name>
<dbReference type="PANTHER" id="PTHR33408">
    <property type="entry name" value="TRANSPOSASE"/>
    <property type="match status" value="1"/>
</dbReference>
<keyword evidence="3" id="KW-1185">Reference proteome</keyword>
<protein>
    <submittedName>
        <fullName evidence="2">Transposase</fullName>
    </submittedName>
</protein>
<reference evidence="2 3" key="1">
    <citation type="journal article" date="2023" name="Microb. Genom.">
        <title>Mesoterricola silvestris gen. nov., sp. nov., Mesoterricola sediminis sp. nov., Geothrix oryzae sp. nov., Geothrix edaphica sp. nov., Geothrix rubra sp. nov., and Geothrix limicola sp. nov., six novel members of Acidobacteriota isolated from soils.</title>
        <authorList>
            <person name="Weisberg A.J."/>
            <person name="Pearce E."/>
            <person name="Kramer C.G."/>
            <person name="Chang J.H."/>
            <person name="Clarke C.R."/>
        </authorList>
    </citation>
    <scope>NUCLEOTIDE SEQUENCE [LARGE SCALE GENOMIC DNA]</scope>
    <source>
        <strain evidence="2 3">NB05-1H</strain>
    </source>
</reference>
<feature type="domain" description="Transposase DDE" evidence="1">
    <location>
        <begin position="67"/>
        <end position="183"/>
    </location>
</feature>
<dbReference type="RefSeq" id="WP_319166599.1">
    <property type="nucleotide sequence ID" value="NZ_JARAWP010000011.1"/>
</dbReference>
<dbReference type="Proteomes" id="UP001272987">
    <property type="component" value="Unassembled WGS sequence"/>
</dbReference>
<evidence type="ECO:0000313" key="2">
    <source>
        <dbReference type="EMBL" id="MDX3020006.1"/>
    </source>
</evidence>
<dbReference type="Pfam" id="PF13751">
    <property type="entry name" value="DDE_Tnp_1_6"/>
    <property type="match status" value="1"/>
</dbReference>
<evidence type="ECO:0000313" key="3">
    <source>
        <dbReference type="Proteomes" id="UP001272987"/>
    </source>
</evidence>
<sequence>MAVELPAGDTGDLTVLGDSAYGTGDLRVHLEKQGYRAVIKPAAKRQAVPGGFTIDDFLIDITAGTATCPGGHTVNLGRPQPNGVRTAQFKKGCPTCPLRDRCTTSKTKRLLNVHPQYEVLAAARRQAATDEDWQAEYRRWRPPVERAIAWLVAGGNRRVPYRGVLKNDTWLHHRAAALNLCRLINLGLTHTADTWTIKVATPDSRAQPVPKPQLTRRQQTTARWCRWASRAPRIPW</sequence>
<dbReference type="InterPro" id="IPR025668">
    <property type="entry name" value="Tnp_DDE_dom"/>
</dbReference>
<dbReference type="PANTHER" id="PTHR33408:SF2">
    <property type="entry name" value="TRANSPOSASE DDE DOMAIN-CONTAINING PROTEIN"/>
    <property type="match status" value="1"/>
</dbReference>
<gene>
    <name evidence="2" type="ORF">PV666_19255</name>
</gene>
<accession>A0ABU4LW67</accession>
<comment type="caution">
    <text evidence="2">The sequence shown here is derived from an EMBL/GenBank/DDBJ whole genome shotgun (WGS) entry which is preliminary data.</text>
</comment>
<evidence type="ECO:0000259" key="1">
    <source>
        <dbReference type="Pfam" id="PF13751"/>
    </source>
</evidence>
<proteinExistence type="predicted"/>
<organism evidence="2 3">
    <name type="scientific">Streptomyces acidiscabies</name>
    <dbReference type="NCBI Taxonomy" id="42234"/>
    <lineage>
        <taxon>Bacteria</taxon>
        <taxon>Bacillati</taxon>
        <taxon>Actinomycetota</taxon>
        <taxon>Actinomycetes</taxon>
        <taxon>Kitasatosporales</taxon>
        <taxon>Streptomycetaceae</taxon>
        <taxon>Streptomyces</taxon>
    </lineage>
</organism>